<dbReference type="EMBL" id="MLHK01000081">
    <property type="protein sequence ID" value="OOF43038.1"/>
    <property type="molecule type" value="Genomic_DNA"/>
</dbReference>
<organism evidence="1 2">
    <name type="scientific">Rodentibacter trehalosifermentans</name>
    <dbReference type="NCBI Taxonomy" id="1908263"/>
    <lineage>
        <taxon>Bacteria</taxon>
        <taxon>Pseudomonadati</taxon>
        <taxon>Pseudomonadota</taxon>
        <taxon>Gammaproteobacteria</taxon>
        <taxon>Pasteurellales</taxon>
        <taxon>Pasteurellaceae</taxon>
        <taxon>Rodentibacter</taxon>
    </lineage>
</organism>
<gene>
    <name evidence="1" type="ORF">BKK51_12205</name>
</gene>
<proteinExistence type="predicted"/>
<dbReference type="Proteomes" id="UP000188728">
    <property type="component" value="Unassembled WGS sequence"/>
</dbReference>
<sequence>MSKFAKELKKRLADFREGQGKAARVGVIAQQHYNDETPVAYVAAIHEYGSESNNIKPRPFFRPTISENRKSGGILLKNY</sequence>
<protein>
    <submittedName>
        <fullName evidence="1">Uncharacterized protein</fullName>
    </submittedName>
</protein>
<evidence type="ECO:0000313" key="1">
    <source>
        <dbReference type="EMBL" id="OOF43038.1"/>
    </source>
</evidence>
<dbReference type="AlphaFoldDB" id="A0A1V3ILW6"/>
<reference evidence="1 2" key="1">
    <citation type="submission" date="2016-10" db="EMBL/GenBank/DDBJ databases">
        <title>Rodentibacter gen. nov. and new species.</title>
        <authorList>
            <person name="Christensen H."/>
        </authorList>
    </citation>
    <scope>NUCLEOTIDE SEQUENCE [LARGE SCALE GENOMIC DNA]</scope>
    <source>
        <strain evidence="1 2">H1983213011</strain>
    </source>
</reference>
<evidence type="ECO:0000313" key="2">
    <source>
        <dbReference type="Proteomes" id="UP000188728"/>
    </source>
</evidence>
<comment type="caution">
    <text evidence="1">The sequence shown here is derived from an EMBL/GenBank/DDBJ whole genome shotgun (WGS) entry which is preliminary data.</text>
</comment>
<name>A0A1V3ILW6_9PAST</name>
<accession>A0A1V3ILW6</accession>
<dbReference type="RefSeq" id="WP_122983467.1">
    <property type="nucleotide sequence ID" value="NZ_MLHK01000081.1"/>
</dbReference>